<proteinExistence type="inferred from homology"/>
<dbReference type="EC" id="2.3.1.275" evidence="10"/>
<evidence type="ECO:0000256" key="8">
    <source>
        <dbReference type="ARBA" id="ARBA00023209"/>
    </source>
</evidence>
<feature type="transmembrane region" description="Helical" evidence="10">
    <location>
        <begin position="138"/>
        <end position="160"/>
    </location>
</feature>
<dbReference type="PANTHER" id="PTHR30309">
    <property type="entry name" value="INNER MEMBRANE PROTEIN YGIH"/>
    <property type="match status" value="1"/>
</dbReference>
<dbReference type="HAMAP" id="MF_01043">
    <property type="entry name" value="PlsY"/>
    <property type="match status" value="1"/>
</dbReference>
<reference evidence="12" key="1">
    <citation type="journal article" date="2020" name="mSystems">
        <title>Genome- and Community-Level Interaction Insights into Carbon Utilization and Element Cycling Functions of Hydrothermarchaeota in Hydrothermal Sediment.</title>
        <authorList>
            <person name="Zhou Z."/>
            <person name="Liu Y."/>
            <person name="Xu W."/>
            <person name="Pan J."/>
            <person name="Luo Z.H."/>
            <person name="Li M."/>
        </authorList>
    </citation>
    <scope>NUCLEOTIDE SEQUENCE [LARGE SCALE GENOMIC DNA]</scope>
    <source>
        <strain evidence="12">SpSt-488</strain>
    </source>
</reference>
<evidence type="ECO:0000256" key="10">
    <source>
        <dbReference type="HAMAP-Rule" id="MF_01043"/>
    </source>
</evidence>
<keyword evidence="3 10" id="KW-0808">Transferase</keyword>
<comment type="subcellular location">
    <subcellularLocation>
        <location evidence="10">Cell membrane</location>
        <topology evidence="10">Multi-pass membrane protein</topology>
    </subcellularLocation>
</comment>
<feature type="transmembrane region" description="Helical" evidence="10">
    <location>
        <begin position="166"/>
        <end position="187"/>
    </location>
</feature>
<feature type="transmembrane region" description="Helical" evidence="10">
    <location>
        <begin position="208"/>
        <end position="236"/>
    </location>
</feature>
<feature type="transmembrane region" description="Helical" evidence="10">
    <location>
        <begin position="242"/>
        <end position="263"/>
    </location>
</feature>
<organism evidence="12">
    <name type="scientific">candidate division WOR-3 bacterium</name>
    <dbReference type="NCBI Taxonomy" id="2052148"/>
    <lineage>
        <taxon>Bacteria</taxon>
        <taxon>Bacteria division WOR-3</taxon>
    </lineage>
</organism>
<comment type="caution">
    <text evidence="12">The sequence shown here is derived from an EMBL/GenBank/DDBJ whole genome shotgun (WGS) entry which is preliminary data.</text>
</comment>
<dbReference type="GO" id="GO:0043772">
    <property type="term" value="F:acyl-phosphate glycerol-3-phosphate acyltransferase activity"/>
    <property type="evidence" value="ECO:0007669"/>
    <property type="project" value="UniProtKB-UniRule"/>
</dbReference>
<comment type="pathway">
    <text evidence="10">Lipid metabolism; phospholipid metabolism.</text>
</comment>
<keyword evidence="12" id="KW-0012">Acyltransferase</keyword>
<comment type="similarity">
    <text evidence="10">Belongs to the PlsY family.</text>
</comment>
<keyword evidence="8 10" id="KW-0594">Phospholipid biosynthesis</keyword>
<dbReference type="GO" id="GO:0005886">
    <property type="term" value="C:plasma membrane"/>
    <property type="evidence" value="ECO:0007669"/>
    <property type="project" value="UniProtKB-SubCell"/>
</dbReference>
<dbReference type="Pfam" id="PF02660">
    <property type="entry name" value="G3P_acyltransf"/>
    <property type="match status" value="1"/>
</dbReference>
<evidence type="ECO:0000256" key="11">
    <source>
        <dbReference type="SAM" id="MobiDB-lite"/>
    </source>
</evidence>
<keyword evidence="9 10" id="KW-1208">Phospholipid metabolism</keyword>
<comment type="function">
    <text evidence="10">Catalyzes the transfer of an acyl group from acyl-phosphate (acyl-PO(4)) to glycerol-3-phosphate (G3P) to form lysophosphatidic acid (LPA). This enzyme utilizes acyl-phosphate as fatty acyl donor, but not acyl-CoA or acyl-ACP.</text>
</comment>
<dbReference type="SMART" id="SM01207">
    <property type="entry name" value="G3P_acyltransf"/>
    <property type="match status" value="1"/>
</dbReference>
<evidence type="ECO:0000256" key="3">
    <source>
        <dbReference type="ARBA" id="ARBA00022679"/>
    </source>
</evidence>
<name>A0A7C4CD60_UNCW3</name>
<keyword evidence="6 10" id="KW-0443">Lipid metabolism</keyword>
<sequence>MSHLVSSATQLLTQTRKIAAAAAIAPRTRREQRPRSARKPPAYQSRLHLTCRQRRAIFRTDGTQNQTDAPVEPDHRIQPTACIFTSAEMTPGSAVISLLFGFACGSIPFGFLAGRLCRIDIRARGSGNIGFTNVLRTMGWRWALPVLILDAAKGFLPVMFAARLGLVPPLVGIGAVAGHVFTPWLAFKGGKGVATTIGVTSFLCPRAFLAGMAVYLVALLISGFVSLSSLAFALLLPFLILLFYPGQLSLFLFGLLISFVIIFQHRTNFERLSTGTEPKLGLWLKLFRRGQ</sequence>
<evidence type="ECO:0000256" key="6">
    <source>
        <dbReference type="ARBA" id="ARBA00023098"/>
    </source>
</evidence>
<gene>
    <name evidence="10 12" type="primary">plsY</name>
    <name evidence="12" type="ORF">ENS41_02825</name>
</gene>
<dbReference type="EMBL" id="DSUT01000050">
    <property type="protein sequence ID" value="HGK27869.1"/>
    <property type="molecule type" value="Genomic_DNA"/>
</dbReference>
<evidence type="ECO:0000256" key="7">
    <source>
        <dbReference type="ARBA" id="ARBA00023136"/>
    </source>
</evidence>
<accession>A0A7C4CD60</accession>
<keyword evidence="5 10" id="KW-1133">Transmembrane helix</keyword>
<keyword evidence="2 10" id="KW-0444">Lipid biosynthesis</keyword>
<dbReference type="PANTHER" id="PTHR30309:SF0">
    <property type="entry name" value="GLYCEROL-3-PHOSPHATE ACYLTRANSFERASE-RELATED"/>
    <property type="match status" value="1"/>
</dbReference>
<feature type="transmembrane region" description="Helical" evidence="10">
    <location>
        <begin position="94"/>
        <end position="117"/>
    </location>
</feature>
<evidence type="ECO:0000256" key="2">
    <source>
        <dbReference type="ARBA" id="ARBA00022516"/>
    </source>
</evidence>
<evidence type="ECO:0000256" key="5">
    <source>
        <dbReference type="ARBA" id="ARBA00022989"/>
    </source>
</evidence>
<comment type="subunit">
    <text evidence="10">Probably interacts with PlsX.</text>
</comment>
<evidence type="ECO:0000256" key="4">
    <source>
        <dbReference type="ARBA" id="ARBA00022692"/>
    </source>
</evidence>
<evidence type="ECO:0000256" key="9">
    <source>
        <dbReference type="ARBA" id="ARBA00023264"/>
    </source>
</evidence>
<keyword evidence="4 10" id="KW-0812">Transmembrane</keyword>
<feature type="region of interest" description="Disordered" evidence="11">
    <location>
        <begin position="23"/>
        <end position="44"/>
    </location>
</feature>
<dbReference type="AlphaFoldDB" id="A0A7C4CD60"/>
<evidence type="ECO:0000313" key="12">
    <source>
        <dbReference type="EMBL" id="HGK27869.1"/>
    </source>
</evidence>
<dbReference type="InterPro" id="IPR003811">
    <property type="entry name" value="G3P_acylTferase_PlsY"/>
</dbReference>
<dbReference type="GO" id="GO:0008654">
    <property type="term" value="P:phospholipid biosynthetic process"/>
    <property type="evidence" value="ECO:0007669"/>
    <property type="project" value="UniProtKB-UniRule"/>
</dbReference>
<evidence type="ECO:0000256" key="1">
    <source>
        <dbReference type="ARBA" id="ARBA00022475"/>
    </source>
</evidence>
<comment type="catalytic activity">
    <reaction evidence="10">
        <text>an acyl phosphate + sn-glycerol 3-phosphate = a 1-acyl-sn-glycero-3-phosphate + phosphate</text>
        <dbReference type="Rhea" id="RHEA:34075"/>
        <dbReference type="ChEBI" id="CHEBI:43474"/>
        <dbReference type="ChEBI" id="CHEBI:57597"/>
        <dbReference type="ChEBI" id="CHEBI:57970"/>
        <dbReference type="ChEBI" id="CHEBI:59918"/>
        <dbReference type="EC" id="2.3.1.275"/>
    </reaction>
</comment>
<keyword evidence="7 10" id="KW-0472">Membrane</keyword>
<protein>
    <recommendedName>
        <fullName evidence="10">Glycerol-3-phosphate acyltransferase</fullName>
    </recommendedName>
    <alternativeName>
        <fullName evidence="10">Acyl-PO4 G3P acyltransferase</fullName>
    </alternativeName>
    <alternativeName>
        <fullName evidence="10">Acyl-phosphate--glycerol-3-phosphate acyltransferase</fullName>
    </alternativeName>
    <alternativeName>
        <fullName evidence="10">G3P acyltransferase</fullName>
        <shortName evidence="10">GPAT</shortName>
        <ecNumber evidence="10">2.3.1.275</ecNumber>
    </alternativeName>
    <alternativeName>
        <fullName evidence="10">Lysophosphatidic acid synthase</fullName>
        <shortName evidence="10">LPA synthase</shortName>
    </alternativeName>
</protein>
<dbReference type="UniPathway" id="UPA00085"/>
<dbReference type="NCBIfam" id="TIGR00023">
    <property type="entry name" value="glycerol-3-phosphate 1-O-acyltransferase PlsY"/>
    <property type="match status" value="1"/>
</dbReference>
<keyword evidence="1 10" id="KW-1003">Cell membrane</keyword>